<sequence>MITKTPAVAPVIAWKVPEAAQTTVGQPAYTVKACIQSADSVLSYQVILNGQPVGGLQRGYKRVVCGQEITTAVQLKAGQNEIQVKATNAAGTTTSESRFITYQLQKSPTIAQQKRVALVLANKDYKTHPLKNALNDGRLMRDQLENLGFSVTYKENLALQDLENTIDTFVSTLSGNHIGLVYYAGHGLMVNGDNYLQPIDASPAKESDVKYKCYPMSRLIAGMEDANQAGANLIFWDACRNNPYRSWLRGPGDQLYAAMRPPVGTFIIYATEPNKPAYDGDEQNGLFTSELVKHINQPNVDIRDLPDLIERGLEERGFNQRPYIEGTLRGKFYFKRQEDVTGANEQGNKGER</sequence>
<dbReference type="Gene3D" id="2.60.40.10">
    <property type="entry name" value="Immunoglobulins"/>
    <property type="match status" value="1"/>
</dbReference>
<dbReference type="PANTHER" id="PTHR22576:SF37">
    <property type="entry name" value="MUCOSA-ASSOCIATED LYMPHOID TISSUE LYMPHOMA TRANSLOCATION PROTEIN 1"/>
    <property type="match status" value="1"/>
</dbReference>
<dbReference type="InterPro" id="IPR052039">
    <property type="entry name" value="Caspase-related_regulators"/>
</dbReference>
<dbReference type="EMBL" id="BAABHB010000003">
    <property type="protein sequence ID" value="GAA4403116.1"/>
    <property type="molecule type" value="Genomic_DNA"/>
</dbReference>
<protein>
    <recommendedName>
        <fullName evidence="1">Caspase family p20 domain-containing protein</fullName>
    </recommendedName>
</protein>
<keyword evidence="3" id="KW-1185">Reference proteome</keyword>
<gene>
    <name evidence="2" type="ORF">GCM10023187_18870</name>
</gene>
<dbReference type="InterPro" id="IPR001309">
    <property type="entry name" value="Pept_C14_p20"/>
</dbReference>
<reference evidence="3" key="1">
    <citation type="journal article" date="2019" name="Int. J. Syst. Evol. Microbiol.">
        <title>The Global Catalogue of Microorganisms (GCM) 10K type strain sequencing project: providing services to taxonomists for standard genome sequencing and annotation.</title>
        <authorList>
            <consortium name="The Broad Institute Genomics Platform"/>
            <consortium name="The Broad Institute Genome Sequencing Center for Infectious Disease"/>
            <person name="Wu L."/>
            <person name="Ma J."/>
        </authorList>
    </citation>
    <scope>NUCLEOTIDE SEQUENCE [LARGE SCALE GENOMIC DNA]</scope>
    <source>
        <strain evidence="3">JCM 17925</strain>
    </source>
</reference>
<dbReference type="InterPro" id="IPR029030">
    <property type="entry name" value="Caspase-like_dom_sf"/>
</dbReference>
<organism evidence="2 3">
    <name type="scientific">Nibrella viscosa</name>
    <dbReference type="NCBI Taxonomy" id="1084524"/>
    <lineage>
        <taxon>Bacteria</taxon>
        <taxon>Pseudomonadati</taxon>
        <taxon>Bacteroidota</taxon>
        <taxon>Cytophagia</taxon>
        <taxon>Cytophagales</taxon>
        <taxon>Spirosomataceae</taxon>
        <taxon>Nibrella</taxon>
    </lineage>
</organism>
<dbReference type="SUPFAM" id="SSF52129">
    <property type="entry name" value="Caspase-like"/>
    <property type="match status" value="1"/>
</dbReference>
<comment type="caution">
    <text evidence="2">The sequence shown here is derived from an EMBL/GenBank/DDBJ whole genome shotgun (WGS) entry which is preliminary data.</text>
</comment>
<dbReference type="Pfam" id="PF00656">
    <property type="entry name" value="Peptidase_C14"/>
    <property type="match status" value="1"/>
</dbReference>
<name>A0ABP8KAY3_9BACT</name>
<dbReference type="InterPro" id="IPR011600">
    <property type="entry name" value="Pept_C14_caspase"/>
</dbReference>
<evidence type="ECO:0000259" key="1">
    <source>
        <dbReference type="PROSITE" id="PS50208"/>
    </source>
</evidence>
<dbReference type="InterPro" id="IPR013783">
    <property type="entry name" value="Ig-like_fold"/>
</dbReference>
<evidence type="ECO:0000313" key="2">
    <source>
        <dbReference type="EMBL" id="GAA4403116.1"/>
    </source>
</evidence>
<dbReference type="Proteomes" id="UP001500936">
    <property type="component" value="Unassembled WGS sequence"/>
</dbReference>
<evidence type="ECO:0000313" key="3">
    <source>
        <dbReference type="Proteomes" id="UP001500936"/>
    </source>
</evidence>
<dbReference type="Gene3D" id="3.40.50.1460">
    <property type="match status" value="1"/>
</dbReference>
<feature type="domain" description="Caspase family p20" evidence="1">
    <location>
        <begin position="113"/>
        <end position="187"/>
    </location>
</feature>
<dbReference type="PANTHER" id="PTHR22576">
    <property type="entry name" value="MUCOSA ASSOCIATED LYMPHOID TISSUE LYMPHOMA TRANSLOCATION PROTEIN 1/PARACASPASE"/>
    <property type="match status" value="1"/>
</dbReference>
<proteinExistence type="predicted"/>
<accession>A0ABP8KAY3</accession>
<dbReference type="PROSITE" id="PS50208">
    <property type="entry name" value="CASPASE_P20"/>
    <property type="match status" value="1"/>
</dbReference>